<comment type="similarity">
    <text evidence="1">Belongs to the carbon-nitrogen hydrolase superfamily. NIT1/NIT2 family.</text>
</comment>
<dbReference type="PANTHER" id="PTHR23088:SF27">
    <property type="entry name" value="DEAMINATED GLUTATHIONE AMIDASE"/>
    <property type="match status" value="1"/>
</dbReference>
<dbReference type="SUPFAM" id="SSF56317">
    <property type="entry name" value="Carbon-nitrogen hydrolase"/>
    <property type="match status" value="1"/>
</dbReference>
<dbReference type="Pfam" id="PF00795">
    <property type="entry name" value="CN_hydrolase"/>
    <property type="match status" value="1"/>
</dbReference>
<evidence type="ECO:0000256" key="1">
    <source>
        <dbReference type="ARBA" id="ARBA00010613"/>
    </source>
</evidence>
<dbReference type="PANTHER" id="PTHR23088">
    <property type="entry name" value="NITRILASE-RELATED"/>
    <property type="match status" value="1"/>
</dbReference>
<name>A0A9D1UU43_9MICC</name>
<reference evidence="3" key="1">
    <citation type="journal article" date="2021" name="PeerJ">
        <title>Extensive microbial diversity within the chicken gut microbiome revealed by metagenomics and culture.</title>
        <authorList>
            <person name="Gilroy R."/>
            <person name="Ravi A."/>
            <person name="Getino M."/>
            <person name="Pursley I."/>
            <person name="Horton D.L."/>
            <person name="Alikhan N.F."/>
            <person name="Baker D."/>
            <person name="Gharbi K."/>
            <person name="Hall N."/>
            <person name="Watson M."/>
            <person name="Adriaenssens E.M."/>
            <person name="Foster-Nyarko E."/>
            <person name="Jarju S."/>
            <person name="Secka A."/>
            <person name="Antonio M."/>
            <person name="Oren A."/>
            <person name="Chaudhuri R.R."/>
            <person name="La Ragione R."/>
            <person name="Hildebrand F."/>
            <person name="Pallen M.J."/>
        </authorList>
    </citation>
    <scope>NUCLEOTIDE SEQUENCE</scope>
    <source>
        <strain evidence="3">ChiHejej3B27-3195</strain>
    </source>
</reference>
<reference evidence="3" key="2">
    <citation type="submission" date="2021-04" db="EMBL/GenBank/DDBJ databases">
        <authorList>
            <person name="Gilroy R."/>
        </authorList>
    </citation>
    <scope>NUCLEOTIDE SEQUENCE</scope>
    <source>
        <strain evidence="3">ChiHejej3B27-3195</strain>
    </source>
</reference>
<sequence>MRIAAAQIVSSSDPAANLELIRSWSASAAEAGARVVVFPEATHCQFGHRLDAVAEPIEGPWAQEVRKIAHETGLVIVVGMFTPATPSDSGRARVANTALAVGPGVEASYQKIHLYDAFGFKESDTVAPGEHPVQFTVEGICFGLGICYDIRFPQLFTAYGRAGTHVTVLPTSWGAGPGKVEQWQVLSAARALDSSQYVVACDQADPAASNEPAPEGAPTGVGYSRVVSPFGAIVAEAGAHPELVVAEVDPELVAEARTKIPVLENAREIPQQLG</sequence>
<dbReference type="PROSITE" id="PS01227">
    <property type="entry name" value="UPF0012"/>
    <property type="match status" value="1"/>
</dbReference>
<dbReference type="GO" id="GO:0016787">
    <property type="term" value="F:hydrolase activity"/>
    <property type="evidence" value="ECO:0007669"/>
    <property type="project" value="UniProtKB-KW"/>
</dbReference>
<dbReference type="EMBL" id="DXGD01000361">
    <property type="protein sequence ID" value="HIX00421.1"/>
    <property type="molecule type" value="Genomic_DNA"/>
</dbReference>
<evidence type="ECO:0000259" key="2">
    <source>
        <dbReference type="PROSITE" id="PS50263"/>
    </source>
</evidence>
<comment type="caution">
    <text evidence="3">The sequence shown here is derived from an EMBL/GenBank/DDBJ whole genome shotgun (WGS) entry which is preliminary data.</text>
</comment>
<keyword evidence="3" id="KW-0378">Hydrolase</keyword>
<dbReference type="CDD" id="cd07581">
    <property type="entry name" value="nitrilase_3"/>
    <property type="match status" value="1"/>
</dbReference>
<dbReference type="InterPro" id="IPR036526">
    <property type="entry name" value="C-N_Hydrolase_sf"/>
</dbReference>
<organism evidence="3 4">
    <name type="scientific">Candidatus Nesterenkonia stercoripullorum</name>
    <dbReference type="NCBI Taxonomy" id="2838701"/>
    <lineage>
        <taxon>Bacteria</taxon>
        <taxon>Bacillati</taxon>
        <taxon>Actinomycetota</taxon>
        <taxon>Actinomycetes</taxon>
        <taxon>Micrococcales</taxon>
        <taxon>Micrococcaceae</taxon>
        <taxon>Nesterenkonia</taxon>
    </lineage>
</organism>
<dbReference type="PROSITE" id="PS50263">
    <property type="entry name" value="CN_HYDROLASE"/>
    <property type="match status" value="1"/>
</dbReference>
<proteinExistence type="inferred from homology"/>
<dbReference type="Gene3D" id="3.60.110.10">
    <property type="entry name" value="Carbon-nitrogen hydrolase"/>
    <property type="match status" value="1"/>
</dbReference>
<gene>
    <name evidence="3" type="ORF">H9871_09780</name>
</gene>
<dbReference type="InterPro" id="IPR003010">
    <property type="entry name" value="C-N_Hydrolase"/>
</dbReference>
<protein>
    <submittedName>
        <fullName evidence="3">Carbon-nitrogen hydrolase family protein</fullName>
    </submittedName>
</protein>
<evidence type="ECO:0000313" key="4">
    <source>
        <dbReference type="Proteomes" id="UP000824151"/>
    </source>
</evidence>
<accession>A0A9D1UU43</accession>
<dbReference type="Proteomes" id="UP000824151">
    <property type="component" value="Unassembled WGS sequence"/>
</dbReference>
<feature type="domain" description="CN hydrolase" evidence="2">
    <location>
        <begin position="1"/>
        <end position="250"/>
    </location>
</feature>
<dbReference type="InterPro" id="IPR001110">
    <property type="entry name" value="UPF0012_CS"/>
</dbReference>
<dbReference type="AlphaFoldDB" id="A0A9D1UU43"/>
<evidence type="ECO:0000313" key="3">
    <source>
        <dbReference type="EMBL" id="HIX00421.1"/>
    </source>
</evidence>